<evidence type="ECO:0000313" key="2">
    <source>
        <dbReference type="EMBL" id="CAB4123573.1"/>
    </source>
</evidence>
<evidence type="ECO:0000256" key="1">
    <source>
        <dbReference type="SAM" id="MobiDB-lite"/>
    </source>
</evidence>
<organism evidence="2">
    <name type="scientific">uncultured Caudovirales phage</name>
    <dbReference type="NCBI Taxonomy" id="2100421"/>
    <lineage>
        <taxon>Viruses</taxon>
        <taxon>Duplodnaviria</taxon>
        <taxon>Heunggongvirae</taxon>
        <taxon>Uroviricota</taxon>
        <taxon>Caudoviricetes</taxon>
        <taxon>Peduoviridae</taxon>
        <taxon>Maltschvirus</taxon>
        <taxon>Maltschvirus maltsch</taxon>
    </lineage>
</organism>
<gene>
    <name evidence="2" type="ORF">UFOVP48_35</name>
</gene>
<proteinExistence type="predicted"/>
<reference evidence="2" key="1">
    <citation type="submission" date="2020-04" db="EMBL/GenBank/DDBJ databases">
        <authorList>
            <person name="Chiriac C."/>
            <person name="Salcher M."/>
            <person name="Ghai R."/>
            <person name="Kavagutti S V."/>
        </authorList>
    </citation>
    <scope>NUCLEOTIDE SEQUENCE</scope>
</reference>
<sequence>MKLHAGNPNLMAKATRVNKTATLQNLPTTLGDKNPAKYVRGGAVLMERTPDMATPPSINIWKQPVYKPEPMSPARPGADNHLRYKSKGYQT</sequence>
<dbReference type="EMBL" id="LR796172">
    <property type="protein sequence ID" value="CAB4123573.1"/>
    <property type="molecule type" value="Genomic_DNA"/>
</dbReference>
<feature type="region of interest" description="Disordered" evidence="1">
    <location>
        <begin position="69"/>
        <end position="91"/>
    </location>
</feature>
<protein>
    <submittedName>
        <fullName evidence="2">Uncharacterized protein</fullName>
    </submittedName>
</protein>
<name>A0A6J5KRC4_9CAUD</name>
<accession>A0A6J5KRC4</accession>